<feature type="compositionally biased region" description="Low complexity" evidence="1">
    <location>
        <begin position="484"/>
        <end position="495"/>
    </location>
</feature>
<accession>A0AAW1PNB1</accession>
<proteinExistence type="predicted"/>
<dbReference type="AlphaFoldDB" id="A0AAW1PNB1"/>
<feature type="region of interest" description="Disordered" evidence="1">
    <location>
        <begin position="476"/>
        <end position="495"/>
    </location>
</feature>
<gene>
    <name evidence="2" type="ORF">WJX73_003026</name>
</gene>
<feature type="compositionally biased region" description="Low complexity" evidence="1">
    <location>
        <begin position="173"/>
        <end position="186"/>
    </location>
</feature>
<feature type="region of interest" description="Disordered" evidence="1">
    <location>
        <begin position="114"/>
        <end position="206"/>
    </location>
</feature>
<keyword evidence="3" id="KW-1185">Reference proteome</keyword>
<feature type="compositionally biased region" description="Basic and acidic residues" evidence="1">
    <location>
        <begin position="58"/>
        <end position="67"/>
    </location>
</feature>
<sequence>MSSWSSLVGKRRFQHAAGAPSTGTQPSSGVPKMDVCELMDAIWTSSSPPSSITSSRSDAQEQGDRSRCAATADAGPSDPPSHPVSVQSDSTGSRVQESMNLPVGVSFTGEAFSQECRSAAPPTPAAAAQLAQPEEQATLETTAHEAETSIPESAHQFYTVEDEQPVSGPPQDWTWSSSPPAATSAPLFSLYSPRTDNGPNPRAEDSAEWQVPYDDQFNSVIQGEAQWQRSYEAVSEPPAQQYRPQLMPGYPVVDAPDTRSAVHQPSPYEHSWHLAPQQNAHALASGGYFSLNREDPGLDQWHHSQPHCSALGRINELEPSYEDPTISRHTPEMMMQPQKASWAPDNSSRMTNDYGRYQRTNAAELPPGHYTSAASSSPPRYASYESLAQQLLEDGIRPEPYMSVAEADQQAEAVCPTGTDDTAVTSDPDACGSYLNMRGSALENDLGAFQQPAFQADSAPSHAAESDPFDALLRRLAEGGDSSGPGSSSVEPASGVTAVVPEQSQYAQLAAQLMEDTVAAGHSLHSLLAPQQDALRSLGAPEEDATELALSEDEDLVMTNLVEPDDQSHQPAMAESEGPVDMRLSVHNPAPEDASQEPSSRLACVARFNPVADISGAGSAASSETNSPAPPTQAAFRSHYQLAFEIQINVL</sequence>
<name>A0AAW1PNB1_9CHLO</name>
<organism evidence="2 3">
    <name type="scientific">Symbiochloris irregularis</name>
    <dbReference type="NCBI Taxonomy" id="706552"/>
    <lineage>
        <taxon>Eukaryota</taxon>
        <taxon>Viridiplantae</taxon>
        <taxon>Chlorophyta</taxon>
        <taxon>core chlorophytes</taxon>
        <taxon>Trebouxiophyceae</taxon>
        <taxon>Trebouxiales</taxon>
        <taxon>Trebouxiaceae</taxon>
        <taxon>Symbiochloris</taxon>
    </lineage>
</organism>
<reference evidence="2 3" key="1">
    <citation type="journal article" date="2024" name="Nat. Commun.">
        <title>Phylogenomics reveals the evolutionary origins of lichenization in chlorophyte algae.</title>
        <authorList>
            <person name="Puginier C."/>
            <person name="Libourel C."/>
            <person name="Otte J."/>
            <person name="Skaloud P."/>
            <person name="Haon M."/>
            <person name="Grisel S."/>
            <person name="Petersen M."/>
            <person name="Berrin J.G."/>
            <person name="Delaux P.M."/>
            <person name="Dal Grande F."/>
            <person name="Keller J."/>
        </authorList>
    </citation>
    <scope>NUCLEOTIDE SEQUENCE [LARGE SCALE GENOMIC DNA]</scope>
    <source>
        <strain evidence="2 3">SAG 2036</strain>
    </source>
</reference>
<evidence type="ECO:0000256" key="1">
    <source>
        <dbReference type="SAM" id="MobiDB-lite"/>
    </source>
</evidence>
<comment type="caution">
    <text evidence="2">The sequence shown here is derived from an EMBL/GenBank/DDBJ whole genome shotgun (WGS) entry which is preliminary data.</text>
</comment>
<feature type="compositionally biased region" description="Polar residues" evidence="1">
    <location>
        <begin position="84"/>
        <end position="99"/>
    </location>
</feature>
<feature type="compositionally biased region" description="Low complexity" evidence="1">
    <location>
        <begin position="44"/>
        <end position="57"/>
    </location>
</feature>
<protein>
    <submittedName>
        <fullName evidence="2">Uncharacterized protein</fullName>
    </submittedName>
</protein>
<feature type="compositionally biased region" description="Low complexity" evidence="1">
    <location>
        <begin position="125"/>
        <end position="141"/>
    </location>
</feature>
<dbReference type="Proteomes" id="UP001465755">
    <property type="component" value="Unassembled WGS sequence"/>
</dbReference>
<dbReference type="EMBL" id="JALJOQ010000019">
    <property type="protein sequence ID" value="KAK9809487.1"/>
    <property type="molecule type" value="Genomic_DNA"/>
</dbReference>
<feature type="region of interest" description="Disordered" evidence="1">
    <location>
        <begin position="1"/>
        <end position="102"/>
    </location>
</feature>
<evidence type="ECO:0000313" key="2">
    <source>
        <dbReference type="EMBL" id="KAK9809487.1"/>
    </source>
</evidence>
<evidence type="ECO:0000313" key="3">
    <source>
        <dbReference type="Proteomes" id="UP001465755"/>
    </source>
</evidence>